<feature type="region of interest" description="Disordered" evidence="1">
    <location>
        <begin position="129"/>
        <end position="155"/>
    </location>
</feature>
<name>A0ABW4EZC8_9PSEU</name>
<dbReference type="RefSeq" id="WP_344727347.1">
    <property type="nucleotide sequence ID" value="NZ_BAAAUS010000043.1"/>
</dbReference>
<dbReference type="EMBL" id="JBHUCO010000024">
    <property type="protein sequence ID" value="MFD1520347.1"/>
    <property type="molecule type" value="Genomic_DNA"/>
</dbReference>
<proteinExistence type="predicted"/>
<dbReference type="Proteomes" id="UP001597114">
    <property type="component" value="Unassembled WGS sequence"/>
</dbReference>
<accession>A0ABW4EZC8</accession>
<dbReference type="PROSITE" id="PS51257">
    <property type="entry name" value="PROKAR_LIPOPROTEIN"/>
    <property type="match status" value="1"/>
</dbReference>
<organism evidence="3 4">
    <name type="scientific">Pseudonocardia yunnanensis</name>
    <dbReference type="NCBI Taxonomy" id="58107"/>
    <lineage>
        <taxon>Bacteria</taxon>
        <taxon>Bacillati</taxon>
        <taxon>Actinomycetota</taxon>
        <taxon>Actinomycetes</taxon>
        <taxon>Pseudonocardiales</taxon>
        <taxon>Pseudonocardiaceae</taxon>
        <taxon>Pseudonocardia</taxon>
    </lineage>
</organism>
<feature type="domain" description="Amidase" evidence="2">
    <location>
        <begin position="30"/>
        <end position="418"/>
    </location>
</feature>
<dbReference type="InterPro" id="IPR023631">
    <property type="entry name" value="Amidase_dom"/>
</dbReference>
<dbReference type="Pfam" id="PF01425">
    <property type="entry name" value="Amidase"/>
    <property type="match status" value="1"/>
</dbReference>
<dbReference type="SUPFAM" id="SSF75304">
    <property type="entry name" value="Amidase signature (AS) enzymes"/>
    <property type="match status" value="1"/>
</dbReference>
<evidence type="ECO:0000256" key="1">
    <source>
        <dbReference type="SAM" id="MobiDB-lite"/>
    </source>
</evidence>
<protein>
    <submittedName>
        <fullName evidence="3">Amidase</fullName>
    </submittedName>
</protein>
<dbReference type="Gene3D" id="3.90.1300.10">
    <property type="entry name" value="Amidase signature (AS) domain"/>
    <property type="match status" value="1"/>
</dbReference>
<dbReference type="PANTHER" id="PTHR11895">
    <property type="entry name" value="TRANSAMIDASE"/>
    <property type="match status" value="1"/>
</dbReference>
<dbReference type="InterPro" id="IPR000120">
    <property type="entry name" value="Amidase"/>
</dbReference>
<dbReference type="PANTHER" id="PTHR11895:SF176">
    <property type="entry name" value="AMIDASE AMID-RELATED"/>
    <property type="match status" value="1"/>
</dbReference>
<evidence type="ECO:0000259" key="2">
    <source>
        <dbReference type="Pfam" id="PF01425"/>
    </source>
</evidence>
<evidence type="ECO:0000313" key="4">
    <source>
        <dbReference type="Proteomes" id="UP001597114"/>
    </source>
</evidence>
<reference evidence="4" key="1">
    <citation type="journal article" date="2019" name="Int. J. Syst. Evol. Microbiol.">
        <title>The Global Catalogue of Microorganisms (GCM) 10K type strain sequencing project: providing services to taxonomists for standard genome sequencing and annotation.</title>
        <authorList>
            <consortium name="The Broad Institute Genomics Platform"/>
            <consortium name="The Broad Institute Genome Sequencing Center for Infectious Disease"/>
            <person name="Wu L."/>
            <person name="Ma J."/>
        </authorList>
    </citation>
    <scope>NUCLEOTIDE SEQUENCE [LARGE SCALE GENOMIC DNA]</scope>
    <source>
        <strain evidence="4">CCM 7043</strain>
    </source>
</reference>
<evidence type="ECO:0000313" key="3">
    <source>
        <dbReference type="EMBL" id="MFD1520347.1"/>
    </source>
</evidence>
<comment type="caution">
    <text evidence="3">The sequence shown here is derived from an EMBL/GenBank/DDBJ whole genome shotgun (WGS) entry which is preliminary data.</text>
</comment>
<dbReference type="InterPro" id="IPR036928">
    <property type="entry name" value="AS_sf"/>
</dbReference>
<keyword evidence="4" id="KW-1185">Reference proteome</keyword>
<sequence>MTVERGDLVALTATEAARRIRARSLTSVQLVTACLERIKERDPDLQAWVEVGAEPALAEAAVRDATPPQGALHGVPVGIKDNADAVPFFTRFGSPIYRNNKPRRDAAHVAKLRVEGAVILGKTVTTEFATFPPGPTRNPRAPGRTPGGSSSGSAAALADHHVPLASGSQTVSSLVRPAAFCGVYGWKASFGRLPLEGMLATSDTLDTLGFLARSVDDFLLLHEIFLGELPAPPAPTNLRVGLHAGPTSNEWHPEMQGLLARAGEELRQAGLSVVDVDPLPFSVDAGIERQWQIMTHEIAALLAPRIHGEESQVTAALLDMLEEGRRVSEKTYVQAMEGRESDRAALAGVWADCDLLLTPAALGPATPGLATTGNGLCGRLWSYLAVPSVACPMGATEAENLPLGLQTIGPEGQDGATLQATKIIAGIVGSPFAP</sequence>
<gene>
    <name evidence="3" type="ORF">ACFSJD_22830</name>
</gene>